<proteinExistence type="predicted"/>
<accession>A0A2C9W5F2</accession>
<evidence type="ECO:0000313" key="1">
    <source>
        <dbReference type="EMBL" id="OAY53369.1"/>
    </source>
</evidence>
<gene>
    <name evidence="1" type="ORF">MANES_04G157600</name>
</gene>
<reference evidence="1" key="1">
    <citation type="submission" date="2016-02" db="EMBL/GenBank/DDBJ databases">
        <title>WGS assembly of Manihot esculenta.</title>
        <authorList>
            <person name="Bredeson J.V."/>
            <person name="Prochnik S.E."/>
            <person name="Lyons J.B."/>
            <person name="Schmutz J."/>
            <person name="Grimwood J."/>
            <person name="Vrebalov J."/>
            <person name="Bart R.S."/>
            <person name="Amuge T."/>
            <person name="Ferguson M.E."/>
            <person name="Green R."/>
            <person name="Putnam N."/>
            <person name="Stites J."/>
            <person name="Rounsley S."/>
            <person name="Rokhsar D.S."/>
        </authorList>
    </citation>
    <scope>NUCLEOTIDE SEQUENCE [LARGE SCALE GENOMIC DNA]</scope>
    <source>
        <tissue evidence="1">Leaf</tissue>
    </source>
</reference>
<sequence>MFDCRCLGFSFTSSMLRFYSIFSFLHSFKFSGSVPMMLAMANRCSSSRFFLSGLDFLQD</sequence>
<organism evidence="1">
    <name type="scientific">Manihot esculenta</name>
    <name type="common">Cassava</name>
    <name type="synonym">Jatropha manihot</name>
    <dbReference type="NCBI Taxonomy" id="3983"/>
    <lineage>
        <taxon>Eukaryota</taxon>
        <taxon>Viridiplantae</taxon>
        <taxon>Streptophyta</taxon>
        <taxon>Embryophyta</taxon>
        <taxon>Tracheophyta</taxon>
        <taxon>Spermatophyta</taxon>
        <taxon>Magnoliopsida</taxon>
        <taxon>eudicotyledons</taxon>
        <taxon>Gunneridae</taxon>
        <taxon>Pentapetalae</taxon>
        <taxon>rosids</taxon>
        <taxon>fabids</taxon>
        <taxon>Malpighiales</taxon>
        <taxon>Euphorbiaceae</taxon>
        <taxon>Crotonoideae</taxon>
        <taxon>Manihoteae</taxon>
        <taxon>Manihot</taxon>
    </lineage>
</organism>
<dbReference type="EMBL" id="CM004390">
    <property type="protein sequence ID" value="OAY53369.1"/>
    <property type="molecule type" value="Genomic_DNA"/>
</dbReference>
<name>A0A2C9W5F2_MANES</name>
<dbReference type="AlphaFoldDB" id="A0A2C9W5F2"/>
<protein>
    <submittedName>
        <fullName evidence="1">Uncharacterized protein</fullName>
    </submittedName>
</protein>